<dbReference type="CDD" id="cd23024">
    <property type="entry name" value="zf-HIT_ZNHIT2-3"/>
    <property type="match status" value="1"/>
</dbReference>
<accession>A0AA39TDA2</accession>
<sequence>MSRSTRRLLCQICSSNESKYTCAGCRAQYCSVPCFKEHKASSCSTSVASSATENVTPLETLTPPDPKTTSADVEEPRPLRSLSSLNWPYVPEQSAYPDPLQRDDPKPLQLCQYEAIATSPTVRKVLSAHPNLPALLTSIDNLRGQNRDLALQRALGVMDSQFVDRTRPVQLEEDVLALRALAEAVEDAVRGEQKDALGLNWGDD</sequence>
<dbReference type="GO" id="GO:0000492">
    <property type="term" value="P:box C/D snoRNP assembly"/>
    <property type="evidence" value="ECO:0007669"/>
    <property type="project" value="TreeGrafter"/>
</dbReference>
<dbReference type="GO" id="GO:0000463">
    <property type="term" value="P:maturation of LSU-rRNA from tricistronic rRNA transcript (SSU-rRNA, 5.8S rRNA, LSU-rRNA)"/>
    <property type="evidence" value="ECO:0007669"/>
    <property type="project" value="TreeGrafter"/>
</dbReference>
<keyword evidence="3" id="KW-0862">Zinc</keyword>
<dbReference type="GO" id="GO:0070761">
    <property type="term" value="C:pre-snoRNP complex"/>
    <property type="evidence" value="ECO:0007669"/>
    <property type="project" value="TreeGrafter"/>
</dbReference>
<dbReference type="Pfam" id="PF04438">
    <property type="entry name" value="zf-HIT"/>
    <property type="match status" value="1"/>
</dbReference>
<protein>
    <recommendedName>
        <fullName evidence="6">HIT-type domain-containing protein</fullName>
    </recommendedName>
</protein>
<evidence type="ECO:0000256" key="5">
    <source>
        <dbReference type="SAM" id="MobiDB-lite"/>
    </source>
</evidence>
<feature type="domain" description="HIT-type" evidence="6">
    <location>
        <begin position="10"/>
        <end position="43"/>
    </location>
</feature>
<keyword evidence="8" id="KW-1185">Reference proteome</keyword>
<dbReference type="GO" id="GO:0008270">
    <property type="term" value="F:zinc ion binding"/>
    <property type="evidence" value="ECO:0007669"/>
    <property type="project" value="UniProtKB-UniRule"/>
</dbReference>
<dbReference type="GO" id="GO:0048254">
    <property type="term" value="P:snoRNA localization"/>
    <property type="evidence" value="ECO:0007669"/>
    <property type="project" value="TreeGrafter"/>
</dbReference>
<dbReference type="Proteomes" id="UP001175227">
    <property type="component" value="Unassembled WGS sequence"/>
</dbReference>
<dbReference type="InterPro" id="IPR051639">
    <property type="entry name" value="BCD1"/>
</dbReference>
<evidence type="ECO:0000259" key="6">
    <source>
        <dbReference type="PROSITE" id="PS51083"/>
    </source>
</evidence>
<evidence type="ECO:0000256" key="1">
    <source>
        <dbReference type="ARBA" id="ARBA00022723"/>
    </source>
</evidence>
<name>A0AA39TDA2_9AGAR</name>
<keyword evidence="2 4" id="KW-0863">Zinc-finger</keyword>
<dbReference type="PROSITE" id="PS51083">
    <property type="entry name" value="ZF_HIT"/>
    <property type="match status" value="1"/>
</dbReference>
<proteinExistence type="predicted"/>
<dbReference type="AlphaFoldDB" id="A0AA39TDA2"/>
<dbReference type="PANTHER" id="PTHR13483:SF11">
    <property type="entry name" value="ZINC FINGER HIT DOMAIN-CONTAINING PROTEIN 3"/>
    <property type="match status" value="1"/>
</dbReference>
<evidence type="ECO:0000313" key="7">
    <source>
        <dbReference type="EMBL" id="KAK0481376.1"/>
    </source>
</evidence>
<evidence type="ECO:0000256" key="4">
    <source>
        <dbReference type="PROSITE-ProRule" id="PRU00453"/>
    </source>
</evidence>
<dbReference type="SUPFAM" id="SSF144232">
    <property type="entry name" value="HIT/MYND zinc finger-like"/>
    <property type="match status" value="1"/>
</dbReference>
<organism evidence="7 8">
    <name type="scientific">Armillaria novae-zelandiae</name>
    <dbReference type="NCBI Taxonomy" id="153914"/>
    <lineage>
        <taxon>Eukaryota</taxon>
        <taxon>Fungi</taxon>
        <taxon>Dikarya</taxon>
        <taxon>Basidiomycota</taxon>
        <taxon>Agaricomycotina</taxon>
        <taxon>Agaricomycetes</taxon>
        <taxon>Agaricomycetidae</taxon>
        <taxon>Agaricales</taxon>
        <taxon>Marasmiineae</taxon>
        <taxon>Physalacriaceae</taxon>
        <taxon>Armillaria</taxon>
    </lineage>
</organism>
<dbReference type="PANTHER" id="PTHR13483">
    <property type="entry name" value="BOX C_D SNORNA PROTEIN 1-RELATED"/>
    <property type="match status" value="1"/>
</dbReference>
<gene>
    <name evidence="7" type="ORF">IW261DRAFT_1397250</name>
</gene>
<dbReference type="GO" id="GO:0005634">
    <property type="term" value="C:nucleus"/>
    <property type="evidence" value="ECO:0007669"/>
    <property type="project" value="TreeGrafter"/>
</dbReference>
<dbReference type="InterPro" id="IPR007529">
    <property type="entry name" value="Znf_HIT"/>
</dbReference>
<evidence type="ECO:0000256" key="3">
    <source>
        <dbReference type="ARBA" id="ARBA00022833"/>
    </source>
</evidence>
<dbReference type="Gene3D" id="3.30.60.190">
    <property type="match status" value="1"/>
</dbReference>
<comment type="caution">
    <text evidence="7">The sequence shown here is derived from an EMBL/GenBank/DDBJ whole genome shotgun (WGS) entry which is preliminary data.</text>
</comment>
<keyword evidence="1" id="KW-0479">Metal-binding</keyword>
<evidence type="ECO:0000256" key="2">
    <source>
        <dbReference type="ARBA" id="ARBA00022771"/>
    </source>
</evidence>
<feature type="region of interest" description="Disordered" evidence="5">
    <location>
        <begin position="53"/>
        <end position="78"/>
    </location>
</feature>
<evidence type="ECO:0000313" key="8">
    <source>
        <dbReference type="Proteomes" id="UP001175227"/>
    </source>
</evidence>
<reference evidence="7" key="1">
    <citation type="submission" date="2023-06" db="EMBL/GenBank/DDBJ databases">
        <authorList>
            <consortium name="Lawrence Berkeley National Laboratory"/>
            <person name="Ahrendt S."/>
            <person name="Sahu N."/>
            <person name="Indic B."/>
            <person name="Wong-Bajracharya J."/>
            <person name="Merenyi Z."/>
            <person name="Ke H.-M."/>
            <person name="Monk M."/>
            <person name="Kocsube S."/>
            <person name="Drula E."/>
            <person name="Lipzen A."/>
            <person name="Balint B."/>
            <person name="Henrissat B."/>
            <person name="Andreopoulos B."/>
            <person name="Martin F.M."/>
            <person name="Harder C.B."/>
            <person name="Rigling D."/>
            <person name="Ford K.L."/>
            <person name="Foster G.D."/>
            <person name="Pangilinan J."/>
            <person name="Papanicolaou A."/>
            <person name="Barry K."/>
            <person name="LaButti K."/>
            <person name="Viragh M."/>
            <person name="Koriabine M."/>
            <person name="Yan M."/>
            <person name="Riley R."/>
            <person name="Champramary S."/>
            <person name="Plett K.L."/>
            <person name="Tsai I.J."/>
            <person name="Slot J."/>
            <person name="Sipos G."/>
            <person name="Plett J."/>
            <person name="Nagy L.G."/>
            <person name="Grigoriev I.V."/>
        </authorList>
    </citation>
    <scope>NUCLEOTIDE SEQUENCE</scope>
    <source>
        <strain evidence="7">ICMP 16352</strain>
    </source>
</reference>
<dbReference type="EMBL" id="JAUEPR010000008">
    <property type="protein sequence ID" value="KAK0481376.1"/>
    <property type="molecule type" value="Genomic_DNA"/>
</dbReference>